<protein>
    <submittedName>
        <fullName evidence="2">Esterase</fullName>
    </submittedName>
</protein>
<dbReference type="RefSeq" id="WP_027824713.1">
    <property type="nucleotide sequence ID" value="NZ_AUEI01000004.1"/>
</dbReference>
<gene>
    <name evidence="2" type="ORF">FC23_GL000163</name>
</gene>
<reference evidence="2 3" key="1">
    <citation type="journal article" date="2015" name="Genome Announc.">
        <title>Expanding the biotechnology potential of lactobacilli through comparative genomics of 213 strains and associated genera.</title>
        <authorList>
            <person name="Sun Z."/>
            <person name="Harris H.M."/>
            <person name="McCann A."/>
            <person name="Guo C."/>
            <person name="Argimon S."/>
            <person name="Zhang W."/>
            <person name="Yang X."/>
            <person name="Jeffery I.B."/>
            <person name="Cooney J.C."/>
            <person name="Kagawa T.F."/>
            <person name="Liu W."/>
            <person name="Song Y."/>
            <person name="Salvetti E."/>
            <person name="Wrobel A."/>
            <person name="Rasinkangas P."/>
            <person name="Parkhill J."/>
            <person name="Rea M.C."/>
            <person name="O'Sullivan O."/>
            <person name="Ritari J."/>
            <person name="Douillard F.P."/>
            <person name="Paul Ross R."/>
            <person name="Yang R."/>
            <person name="Briner A.E."/>
            <person name="Felis G.E."/>
            <person name="de Vos W.M."/>
            <person name="Barrangou R."/>
            <person name="Klaenhammer T.R."/>
            <person name="Caufield P.W."/>
            <person name="Cui Y."/>
            <person name="Zhang H."/>
            <person name="O'Toole P.W."/>
        </authorList>
    </citation>
    <scope>NUCLEOTIDE SEQUENCE [LARGE SCALE GENOMIC DNA]</scope>
    <source>
        <strain evidence="2 3">DSM 15354</strain>
    </source>
</reference>
<dbReference type="EMBL" id="AZFB01000001">
    <property type="protein sequence ID" value="KRL63916.1"/>
    <property type="molecule type" value="Genomic_DNA"/>
</dbReference>
<evidence type="ECO:0000259" key="1">
    <source>
        <dbReference type="Pfam" id="PF13472"/>
    </source>
</evidence>
<dbReference type="STRING" id="1122152.GCA_000425905_00520"/>
<sequence>MKLLLTGDSIIARYEGLNEPRLNANIEKIIANPQITNTAISGINSNYLLNHLDELILNRPLADYVVILIGTNDCAFHKQIPIARFAYNMDLLAKKVLTKYSAKQLIFISAPAVDEARQRVRDNKTVAKYNGEIEKIAEQYQLHFIDLQKLMINSELSLTEICHGLRNDGLHFGQAGYALMADAIAEIIK</sequence>
<dbReference type="Proteomes" id="UP000051931">
    <property type="component" value="Unassembled WGS sequence"/>
</dbReference>
<dbReference type="InterPro" id="IPR045136">
    <property type="entry name" value="Iah1-like"/>
</dbReference>
<proteinExistence type="predicted"/>
<accession>A0A0R1S4S1</accession>
<dbReference type="PATRIC" id="fig|1122152.4.peg.164"/>
<dbReference type="InterPro" id="IPR013830">
    <property type="entry name" value="SGNH_hydro"/>
</dbReference>
<dbReference type="AlphaFoldDB" id="A0A0R1S4S1"/>
<dbReference type="Gene3D" id="3.40.50.1110">
    <property type="entry name" value="SGNH hydrolase"/>
    <property type="match status" value="1"/>
</dbReference>
<evidence type="ECO:0000313" key="3">
    <source>
        <dbReference type="Proteomes" id="UP000051931"/>
    </source>
</evidence>
<dbReference type="InterPro" id="IPR036514">
    <property type="entry name" value="SGNH_hydro_sf"/>
</dbReference>
<feature type="domain" description="SGNH hydrolase-type esterase" evidence="1">
    <location>
        <begin position="7"/>
        <end position="179"/>
    </location>
</feature>
<organism evidence="2 3">
    <name type="scientific">Lactobacillus psittaci DSM 15354</name>
    <dbReference type="NCBI Taxonomy" id="1122152"/>
    <lineage>
        <taxon>Bacteria</taxon>
        <taxon>Bacillati</taxon>
        <taxon>Bacillota</taxon>
        <taxon>Bacilli</taxon>
        <taxon>Lactobacillales</taxon>
        <taxon>Lactobacillaceae</taxon>
        <taxon>Lactobacillus</taxon>
    </lineage>
</organism>
<keyword evidence="3" id="KW-1185">Reference proteome</keyword>
<dbReference type="PANTHER" id="PTHR14209">
    <property type="entry name" value="ISOAMYL ACETATE-HYDROLYZING ESTERASE 1"/>
    <property type="match status" value="1"/>
</dbReference>
<dbReference type="PANTHER" id="PTHR14209:SF19">
    <property type="entry name" value="ISOAMYL ACETATE-HYDROLYZING ESTERASE 1 HOMOLOG"/>
    <property type="match status" value="1"/>
</dbReference>
<comment type="caution">
    <text evidence="2">The sequence shown here is derived from an EMBL/GenBank/DDBJ whole genome shotgun (WGS) entry which is preliminary data.</text>
</comment>
<dbReference type="SUPFAM" id="SSF52266">
    <property type="entry name" value="SGNH hydrolase"/>
    <property type="match status" value="1"/>
</dbReference>
<evidence type="ECO:0000313" key="2">
    <source>
        <dbReference type="EMBL" id="KRL63916.1"/>
    </source>
</evidence>
<dbReference type="OrthoDB" id="388542at2"/>
<dbReference type="Pfam" id="PF13472">
    <property type="entry name" value="Lipase_GDSL_2"/>
    <property type="match status" value="1"/>
</dbReference>
<name>A0A0R1S4S1_9LACO</name>
<dbReference type="eggNOG" id="COG2755">
    <property type="taxonomic scope" value="Bacteria"/>
</dbReference>